<dbReference type="AlphaFoldDB" id="A0A8J8Q1N5"/>
<dbReference type="Proteomes" id="UP000766904">
    <property type="component" value="Unassembled WGS sequence"/>
</dbReference>
<name>A0A8J8Q1N5_9EURY</name>
<protein>
    <recommendedName>
        <fullName evidence="3">DDE Tnp4 domain-containing protein</fullName>
    </recommendedName>
</protein>
<reference evidence="1" key="1">
    <citation type="submission" date="2017-11" db="EMBL/GenBank/DDBJ databases">
        <authorList>
            <person name="Kajale S.C."/>
            <person name="Sharma A."/>
        </authorList>
    </citation>
    <scope>NUCLEOTIDE SEQUENCE</scope>
    <source>
        <strain evidence="1">LS1_42</strain>
    </source>
</reference>
<dbReference type="EMBL" id="PHNJ01000011">
    <property type="protein sequence ID" value="TYL37234.1"/>
    <property type="molecule type" value="Genomic_DNA"/>
</dbReference>
<organism evidence="1 2">
    <name type="scientific">Natronococcus pandeyae</name>
    <dbReference type="NCBI Taxonomy" id="2055836"/>
    <lineage>
        <taxon>Archaea</taxon>
        <taxon>Methanobacteriati</taxon>
        <taxon>Methanobacteriota</taxon>
        <taxon>Stenosarchaea group</taxon>
        <taxon>Halobacteria</taxon>
        <taxon>Halobacteriales</taxon>
        <taxon>Natrialbaceae</taxon>
        <taxon>Natronococcus</taxon>
    </lineage>
</organism>
<accession>A0A8J8Q1N5</accession>
<gene>
    <name evidence="1" type="ORF">CV102_18135</name>
</gene>
<evidence type="ECO:0000313" key="2">
    <source>
        <dbReference type="Proteomes" id="UP000766904"/>
    </source>
</evidence>
<proteinExistence type="predicted"/>
<evidence type="ECO:0000313" key="1">
    <source>
        <dbReference type="EMBL" id="TYL37234.1"/>
    </source>
</evidence>
<evidence type="ECO:0008006" key="3">
    <source>
        <dbReference type="Google" id="ProtNLM"/>
    </source>
</evidence>
<comment type="caution">
    <text evidence="1">The sequence shown here is derived from an EMBL/GenBank/DDBJ whole genome shotgun (WGS) entry which is preliminary data.</text>
</comment>
<sequence>MVGDSGFHMLEQAVVPIAPYNLRNPHDIDYCVEERIKEHSNTVRLWQTRVKETYSHRSQVETAIGVCKMSPLGPRGSEAK</sequence>
<keyword evidence="2" id="KW-1185">Reference proteome</keyword>